<organism evidence="2 3">
    <name type="scientific">Postia placenta MAD-698-R-SB12</name>
    <dbReference type="NCBI Taxonomy" id="670580"/>
    <lineage>
        <taxon>Eukaryota</taxon>
        <taxon>Fungi</taxon>
        <taxon>Dikarya</taxon>
        <taxon>Basidiomycota</taxon>
        <taxon>Agaricomycotina</taxon>
        <taxon>Agaricomycetes</taxon>
        <taxon>Polyporales</taxon>
        <taxon>Adustoporiaceae</taxon>
        <taxon>Rhodonia</taxon>
    </lineage>
</organism>
<feature type="domain" description="Aminoglycoside phosphotransferase" evidence="1">
    <location>
        <begin position="188"/>
        <end position="376"/>
    </location>
</feature>
<dbReference type="Proteomes" id="UP000194127">
    <property type="component" value="Unassembled WGS sequence"/>
</dbReference>
<dbReference type="InterPro" id="IPR051678">
    <property type="entry name" value="AGP_Transferase"/>
</dbReference>
<evidence type="ECO:0000313" key="3">
    <source>
        <dbReference type="Proteomes" id="UP000194127"/>
    </source>
</evidence>
<dbReference type="PANTHER" id="PTHR21310">
    <property type="entry name" value="AMINOGLYCOSIDE PHOSPHOTRANSFERASE-RELATED-RELATED"/>
    <property type="match status" value="1"/>
</dbReference>
<dbReference type="RefSeq" id="XP_024338340.1">
    <property type="nucleotide sequence ID" value="XM_024480901.1"/>
</dbReference>
<dbReference type="Pfam" id="PF01636">
    <property type="entry name" value="APH"/>
    <property type="match status" value="1"/>
</dbReference>
<name>A0A1X6MZA2_9APHY</name>
<dbReference type="OrthoDB" id="5404599at2759"/>
<dbReference type="Gene3D" id="3.90.1200.10">
    <property type="match status" value="1"/>
</dbReference>
<dbReference type="STRING" id="670580.A0A1X6MZA2"/>
<keyword evidence="3" id="KW-1185">Reference proteome</keyword>
<dbReference type="InterPro" id="IPR011009">
    <property type="entry name" value="Kinase-like_dom_sf"/>
</dbReference>
<dbReference type="SUPFAM" id="SSF56112">
    <property type="entry name" value="Protein kinase-like (PK-like)"/>
    <property type="match status" value="1"/>
</dbReference>
<accession>A0A1X6MZA2</accession>
<sequence>MPLPFGLYLKKAYPQEVLATQYVREHTTIPVPRILDVVPFWRDQVYILMTRVPGEELGKSAGHIRNLSPRQLQVLEDTLRDWFGQLRALEPPDPDAVCGFGGNGIKSYRIRHDEPPFRGGGVRIRGDGLLSETVLGFDFIPEFDVLNYELPLLQRLRGRVYTTIWKLSRRLGRGEHAARVMPLPFGLYLKKAYPQEVLATQYVREHTTIPVPRILDVVPFWRDQVYILMTRVPGEELGKSAGHIRNLSPRQLQVLEDTLRDWFGQLRALEPPDPDAVCGFGGNGIKSYRIRHDEYVGPFASQKEFHEELVSGYEATHGVMAAASHSRPHRICFTHGDITPHNILLNEDMRPVGLIDWECAGWLPEYWEYTYALYIRYPRYKEWSDLFTRVFPQYGVELEVEYDLWEIAAPW</sequence>
<dbReference type="GeneID" id="36325851"/>
<dbReference type="InterPro" id="IPR002575">
    <property type="entry name" value="Aminoglycoside_PTrfase"/>
</dbReference>
<dbReference type="PANTHER" id="PTHR21310:SF55">
    <property type="entry name" value="AMINOGLYCOSIDE PHOSPHOTRANSFERASE DOMAIN-CONTAINING PROTEIN"/>
    <property type="match status" value="1"/>
</dbReference>
<evidence type="ECO:0000313" key="2">
    <source>
        <dbReference type="EMBL" id="OSX61546.1"/>
    </source>
</evidence>
<reference evidence="2 3" key="1">
    <citation type="submission" date="2017-04" db="EMBL/GenBank/DDBJ databases">
        <title>Genome Sequence of the Model Brown-Rot Fungus Postia placenta SB12.</title>
        <authorList>
            <consortium name="DOE Joint Genome Institute"/>
            <person name="Gaskell J."/>
            <person name="Kersten P."/>
            <person name="Larrondo L.F."/>
            <person name="Canessa P."/>
            <person name="Martinez D."/>
            <person name="Hibbett D."/>
            <person name="Schmoll M."/>
            <person name="Kubicek C.P."/>
            <person name="Martinez A.T."/>
            <person name="Yadav J."/>
            <person name="Master E."/>
            <person name="Magnuson J.K."/>
            <person name="James T."/>
            <person name="Yaver D."/>
            <person name="Berka R."/>
            <person name="Labutti K."/>
            <person name="Lipzen A."/>
            <person name="Aerts A."/>
            <person name="Barry K."/>
            <person name="Henrissat B."/>
            <person name="Blanchette R."/>
            <person name="Grigoriev I."/>
            <person name="Cullen D."/>
        </authorList>
    </citation>
    <scope>NUCLEOTIDE SEQUENCE [LARGE SCALE GENOMIC DNA]</scope>
    <source>
        <strain evidence="2 3">MAD-698-R-SB12</strain>
    </source>
</reference>
<proteinExistence type="predicted"/>
<dbReference type="AlphaFoldDB" id="A0A1X6MZA2"/>
<protein>
    <recommendedName>
        <fullName evidence="1">Aminoglycoside phosphotransferase domain-containing protein</fullName>
    </recommendedName>
</protein>
<dbReference type="EMBL" id="KZ110598">
    <property type="protein sequence ID" value="OSX61546.1"/>
    <property type="molecule type" value="Genomic_DNA"/>
</dbReference>
<gene>
    <name evidence="2" type="ORF">POSPLADRAFT_1057322</name>
</gene>
<evidence type="ECO:0000259" key="1">
    <source>
        <dbReference type="Pfam" id="PF01636"/>
    </source>
</evidence>
<dbReference type="CDD" id="cd05120">
    <property type="entry name" value="APH_ChoK_like"/>
    <property type="match status" value="1"/>
</dbReference>